<organism evidence="4 5">
    <name type="scientific">Daphnia pulex</name>
    <name type="common">Water flea</name>
    <dbReference type="NCBI Taxonomy" id="6669"/>
    <lineage>
        <taxon>Eukaryota</taxon>
        <taxon>Metazoa</taxon>
        <taxon>Ecdysozoa</taxon>
        <taxon>Arthropoda</taxon>
        <taxon>Crustacea</taxon>
        <taxon>Branchiopoda</taxon>
        <taxon>Diplostraca</taxon>
        <taxon>Cladocera</taxon>
        <taxon>Anomopoda</taxon>
        <taxon>Daphniidae</taxon>
        <taxon>Daphnia</taxon>
    </lineage>
</organism>
<dbReference type="PROSITE" id="PS50102">
    <property type="entry name" value="RRM"/>
    <property type="match status" value="1"/>
</dbReference>
<dbReference type="KEGG" id="dpx:DAPPUDRAFT_311150"/>
<dbReference type="AlphaFoldDB" id="E9FUU0"/>
<dbReference type="InterPro" id="IPR012677">
    <property type="entry name" value="Nucleotide-bd_a/b_plait_sf"/>
</dbReference>
<dbReference type="InterPro" id="IPR000504">
    <property type="entry name" value="RRM_dom"/>
</dbReference>
<dbReference type="eggNOG" id="KOG0117">
    <property type="taxonomic scope" value="Eukaryota"/>
</dbReference>
<dbReference type="Proteomes" id="UP000000305">
    <property type="component" value="Unassembled WGS sequence"/>
</dbReference>
<keyword evidence="5" id="KW-1185">Reference proteome</keyword>
<feature type="domain" description="RRM" evidence="3">
    <location>
        <begin position="26"/>
        <end position="100"/>
    </location>
</feature>
<dbReference type="HOGENOM" id="CLU_2308822_0_0_1"/>
<dbReference type="SMART" id="SM00360">
    <property type="entry name" value="RRM"/>
    <property type="match status" value="1"/>
</dbReference>
<dbReference type="InParanoid" id="E9FUU0"/>
<evidence type="ECO:0000259" key="3">
    <source>
        <dbReference type="PROSITE" id="PS50102"/>
    </source>
</evidence>
<evidence type="ECO:0000313" key="5">
    <source>
        <dbReference type="Proteomes" id="UP000000305"/>
    </source>
</evidence>
<dbReference type="SUPFAM" id="SSF54928">
    <property type="entry name" value="RNA-binding domain, RBD"/>
    <property type="match status" value="1"/>
</dbReference>
<sequence length="100" mass="11666">MAQVCEVERTKEICNDREDPPPSKGIEMYVGKLPRDVFEDKLNRIFSTIGTLSSIREKTKNRVFAFVEYVNHRAASKTRRKLIPNRIQLWGTEIAVDWVE</sequence>
<keyword evidence="1 2" id="KW-0694">RNA-binding</keyword>
<dbReference type="PANTHER" id="PTHR21245">
    <property type="entry name" value="HETEROGENEOUS NUCLEAR RIBONUCLEOPROTEIN"/>
    <property type="match status" value="1"/>
</dbReference>
<dbReference type="Gene3D" id="3.30.70.330">
    <property type="match status" value="1"/>
</dbReference>
<accession>E9FUU0</accession>
<name>E9FUU0_DAPPU</name>
<dbReference type="GO" id="GO:0003723">
    <property type="term" value="F:RNA binding"/>
    <property type="evidence" value="ECO:0007669"/>
    <property type="project" value="UniProtKB-UniRule"/>
</dbReference>
<evidence type="ECO:0000256" key="1">
    <source>
        <dbReference type="ARBA" id="ARBA00022884"/>
    </source>
</evidence>
<dbReference type="STRING" id="6669.E9FUU0"/>
<dbReference type="InterPro" id="IPR035979">
    <property type="entry name" value="RBD_domain_sf"/>
</dbReference>
<protein>
    <recommendedName>
        <fullName evidence="3">RRM domain-containing protein</fullName>
    </recommendedName>
</protein>
<proteinExistence type="predicted"/>
<evidence type="ECO:0000313" key="4">
    <source>
        <dbReference type="EMBL" id="EFX88785.1"/>
    </source>
</evidence>
<dbReference type="Pfam" id="PF00076">
    <property type="entry name" value="RRM_1"/>
    <property type="match status" value="1"/>
</dbReference>
<dbReference type="OrthoDB" id="3800936at2759"/>
<reference evidence="4 5" key="1">
    <citation type="journal article" date="2011" name="Science">
        <title>The ecoresponsive genome of Daphnia pulex.</title>
        <authorList>
            <person name="Colbourne J.K."/>
            <person name="Pfrender M.E."/>
            <person name="Gilbert D."/>
            <person name="Thomas W.K."/>
            <person name="Tucker A."/>
            <person name="Oakley T.H."/>
            <person name="Tokishita S."/>
            <person name="Aerts A."/>
            <person name="Arnold G.J."/>
            <person name="Basu M.K."/>
            <person name="Bauer D.J."/>
            <person name="Caceres C.E."/>
            <person name="Carmel L."/>
            <person name="Casola C."/>
            <person name="Choi J.H."/>
            <person name="Detter J.C."/>
            <person name="Dong Q."/>
            <person name="Dusheyko S."/>
            <person name="Eads B.D."/>
            <person name="Frohlich T."/>
            <person name="Geiler-Samerotte K.A."/>
            <person name="Gerlach D."/>
            <person name="Hatcher P."/>
            <person name="Jogdeo S."/>
            <person name="Krijgsveld J."/>
            <person name="Kriventseva E.V."/>
            <person name="Kultz D."/>
            <person name="Laforsch C."/>
            <person name="Lindquist E."/>
            <person name="Lopez J."/>
            <person name="Manak J.R."/>
            <person name="Muller J."/>
            <person name="Pangilinan J."/>
            <person name="Patwardhan R.P."/>
            <person name="Pitluck S."/>
            <person name="Pritham E.J."/>
            <person name="Rechtsteiner A."/>
            <person name="Rho M."/>
            <person name="Rogozin I.B."/>
            <person name="Sakarya O."/>
            <person name="Salamov A."/>
            <person name="Schaack S."/>
            <person name="Shapiro H."/>
            <person name="Shiga Y."/>
            <person name="Skalitzky C."/>
            <person name="Smith Z."/>
            <person name="Souvorov A."/>
            <person name="Sung W."/>
            <person name="Tang Z."/>
            <person name="Tsuchiya D."/>
            <person name="Tu H."/>
            <person name="Vos H."/>
            <person name="Wang M."/>
            <person name="Wolf Y.I."/>
            <person name="Yamagata H."/>
            <person name="Yamada T."/>
            <person name="Ye Y."/>
            <person name="Shaw J.R."/>
            <person name="Andrews J."/>
            <person name="Crease T.J."/>
            <person name="Tang H."/>
            <person name="Lucas S.M."/>
            <person name="Robertson H.M."/>
            <person name="Bork P."/>
            <person name="Koonin E.V."/>
            <person name="Zdobnov E.M."/>
            <person name="Grigoriev I.V."/>
            <person name="Lynch M."/>
            <person name="Boore J.L."/>
        </authorList>
    </citation>
    <scope>NUCLEOTIDE SEQUENCE [LARGE SCALE GENOMIC DNA]</scope>
</reference>
<dbReference type="EMBL" id="GL732525">
    <property type="protein sequence ID" value="EFX88785.1"/>
    <property type="molecule type" value="Genomic_DNA"/>
</dbReference>
<gene>
    <name evidence="4" type="ORF">DAPPUDRAFT_311150</name>
</gene>
<evidence type="ECO:0000256" key="2">
    <source>
        <dbReference type="PROSITE-ProRule" id="PRU00176"/>
    </source>
</evidence>